<organism evidence="2 3">
    <name type="scientific">Pinibacter soli</name>
    <dbReference type="NCBI Taxonomy" id="3044211"/>
    <lineage>
        <taxon>Bacteria</taxon>
        <taxon>Pseudomonadati</taxon>
        <taxon>Bacteroidota</taxon>
        <taxon>Chitinophagia</taxon>
        <taxon>Chitinophagales</taxon>
        <taxon>Chitinophagaceae</taxon>
        <taxon>Pinibacter</taxon>
    </lineage>
</organism>
<dbReference type="Proteomes" id="UP001226434">
    <property type="component" value="Unassembled WGS sequence"/>
</dbReference>
<gene>
    <name evidence="2" type="ORF">QJ048_14880</name>
</gene>
<dbReference type="GO" id="GO:0008168">
    <property type="term" value="F:methyltransferase activity"/>
    <property type="evidence" value="ECO:0007669"/>
    <property type="project" value="UniProtKB-KW"/>
</dbReference>
<accession>A0ABT6RFA1</accession>
<keyword evidence="2" id="KW-0489">Methyltransferase</keyword>
<evidence type="ECO:0000313" key="2">
    <source>
        <dbReference type="EMBL" id="MDI3321075.1"/>
    </source>
</evidence>
<feature type="domain" description="Methyltransferase FkbM" evidence="1">
    <location>
        <begin position="60"/>
        <end position="218"/>
    </location>
</feature>
<dbReference type="Gene3D" id="3.40.50.150">
    <property type="entry name" value="Vaccinia Virus protein VP39"/>
    <property type="match status" value="1"/>
</dbReference>
<comment type="caution">
    <text evidence="2">The sequence shown here is derived from an EMBL/GenBank/DDBJ whole genome shotgun (WGS) entry which is preliminary data.</text>
</comment>
<dbReference type="SUPFAM" id="SSF53335">
    <property type="entry name" value="S-adenosyl-L-methionine-dependent methyltransferases"/>
    <property type="match status" value="1"/>
</dbReference>
<dbReference type="PANTHER" id="PTHR34203:SF15">
    <property type="entry name" value="SLL1173 PROTEIN"/>
    <property type="match status" value="1"/>
</dbReference>
<keyword evidence="2" id="KW-0808">Transferase</keyword>
<dbReference type="PANTHER" id="PTHR34203">
    <property type="entry name" value="METHYLTRANSFERASE, FKBM FAMILY PROTEIN"/>
    <property type="match status" value="1"/>
</dbReference>
<evidence type="ECO:0000259" key="1">
    <source>
        <dbReference type="Pfam" id="PF05050"/>
    </source>
</evidence>
<reference evidence="2 3" key="1">
    <citation type="submission" date="2023-05" db="EMBL/GenBank/DDBJ databases">
        <title>Genome sequence of Pinibacter sp. MAH-24.</title>
        <authorList>
            <person name="Huq M.A."/>
        </authorList>
    </citation>
    <scope>NUCLEOTIDE SEQUENCE [LARGE SCALE GENOMIC DNA]</scope>
    <source>
        <strain evidence="2 3">MAH-24</strain>
    </source>
</reference>
<evidence type="ECO:0000313" key="3">
    <source>
        <dbReference type="Proteomes" id="UP001226434"/>
    </source>
</evidence>
<dbReference type="EMBL" id="JASBRG010000007">
    <property type="protein sequence ID" value="MDI3321075.1"/>
    <property type="molecule type" value="Genomic_DNA"/>
</dbReference>
<dbReference type="Pfam" id="PF05050">
    <property type="entry name" value="Methyltransf_21"/>
    <property type="match status" value="1"/>
</dbReference>
<keyword evidence="3" id="KW-1185">Reference proteome</keyword>
<sequence length="260" mass="29626">MAKIRLRKIVPDALVLAAKKGAYRLYNFTDKFFTGPFDVYDFQTTKVINKVLNRNSNYIDIGAHKGHILRELIKAAPDGKGYAFEPIPPLFEKIKKQYGKKVVMYNLALSDAKGEAEFSYVVDRPAISGLKERTVQGEDYHTKQIKVTIEMLDDIIPSDLRIDLIKIDVEGAELGVLKGGINTIKRCKPYILFEFGLGSADLYNTTPEMMFDLFDECGLSVSTLDHFLKGRAPFDRNEFIGQYNKAYNYFFIAYDVKRES</sequence>
<proteinExistence type="predicted"/>
<dbReference type="RefSeq" id="WP_282335180.1">
    <property type="nucleotide sequence ID" value="NZ_JASBRG010000007.1"/>
</dbReference>
<dbReference type="NCBIfam" id="TIGR01444">
    <property type="entry name" value="fkbM_fam"/>
    <property type="match status" value="1"/>
</dbReference>
<name>A0ABT6RFA1_9BACT</name>
<dbReference type="InterPro" id="IPR029063">
    <property type="entry name" value="SAM-dependent_MTases_sf"/>
</dbReference>
<dbReference type="InterPro" id="IPR052514">
    <property type="entry name" value="SAM-dependent_MTase"/>
</dbReference>
<protein>
    <submittedName>
        <fullName evidence="2">FkbM family methyltransferase</fullName>
    </submittedName>
</protein>
<dbReference type="InterPro" id="IPR006342">
    <property type="entry name" value="FkbM_mtfrase"/>
</dbReference>
<dbReference type="GO" id="GO:0032259">
    <property type="term" value="P:methylation"/>
    <property type="evidence" value="ECO:0007669"/>
    <property type="project" value="UniProtKB-KW"/>
</dbReference>